<proteinExistence type="predicted"/>
<organism evidence="1 2">
    <name type="scientific">Schistosoma margrebowiei</name>
    <dbReference type="NCBI Taxonomy" id="48269"/>
    <lineage>
        <taxon>Eukaryota</taxon>
        <taxon>Metazoa</taxon>
        <taxon>Spiralia</taxon>
        <taxon>Lophotrochozoa</taxon>
        <taxon>Platyhelminthes</taxon>
        <taxon>Trematoda</taxon>
        <taxon>Digenea</taxon>
        <taxon>Strigeidida</taxon>
        <taxon>Schistosomatoidea</taxon>
        <taxon>Schistosomatidae</taxon>
        <taxon>Schistosoma</taxon>
    </lineage>
</organism>
<dbReference type="InterPro" id="IPR036397">
    <property type="entry name" value="RNaseH_sf"/>
</dbReference>
<dbReference type="SUPFAM" id="SSF53098">
    <property type="entry name" value="Ribonuclease H-like"/>
    <property type="match status" value="1"/>
</dbReference>
<gene>
    <name evidence="1" type="ORF">SMRZ_LOCUS4058</name>
</gene>
<keyword evidence="2" id="KW-1185">Reference proteome</keyword>
<reference evidence="1 2" key="1">
    <citation type="submission" date="2018-11" db="EMBL/GenBank/DDBJ databases">
        <authorList>
            <consortium name="Pathogen Informatics"/>
        </authorList>
    </citation>
    <scope>NUCLEOTIDE SEQUENCE [LARGE SCALE GENOMIC DNA]</scope>
    <source>
        <strain evidence="1 2">Zambia</strain>
    </source>
</reference>
<accession>A0A183LJT2</accession>
<dbReference type="STRING" id="48269.A0A183LJT2"/>
<evidence type="ECO:0000313" key="2">
    <source>
        <dbReference type="Proteomes" id="UP000277204"/>
    </source>
</evidence>
<dbReference type="GO" id="GO:0003676">
    <property type="term" value="F:nucleic acid binding"/>
    <property type="evidence" value="ECO:0007669"/>
    <property type="project" value="InterPro"/>
</dbReference>
<dbReference type="Gene3D" id="3.30.420.10">
    <property type="entry name" value="Ribonuclease H-like superfamily/Ribonuclease H"/>
    <property type="match status" value="1"/>
</dbReference>
<dbReference type="InterPro" id="IPR012337">
    <property type="entry name" value="RNaseH-like_sf"/>
</dbReference>
<dbReference type="EMBL" id="UZAI01001244">
    <property type="protein sequence ID" value="VDO59877.1"/>
    <property type="molecule type" value="Genomic_DNA"/>
</dbReference>
<dbReference type="PANTHER" id="PTHR38681">
    <property type="entry name" value="RETROVIRUS-RELATED POL POLYPROTEIN FROM TRANSPOSON 412-LIKE PROTEIN-RELATED"/>
    <property type="match status" value="1"/>
</dbReference>
<dbReference type="AlphaFoldDB" id="A0A183LJT2"/>
<name>A0A183LJT2_9TREM</name>
<protein>
    <submittedName>
        <fullName evidence="1">Uncharacterized protein</fullName>
    </submittedName>
</protein>
<dbReference type="Proteomes" id="UP000277204">
    <property type="component" value="Unassembled WGS sequence"/>
</dbReference>
<sequence>MTRFRTTTCHPQANGLVERFHRQLKVSLSATNVSQWTDALPLVLLGIRNAVKADIGYSAAQLVYGTTLRLSGECVDPSSSSMIMDLNSYTNRLTIAMRSVKPVSSRPQSTVFVQLDL</sequence>
<dbReference type="PANTHER" id="PTHR38681:SF1">
    <property type="entry name" value="RETROVIRUS-RELATED POL POLYPROTEIN FROM TRANSPOSON 412-LIKE PROTEIN"/>
    <property type="match status" value="1"/>
</dbReference>
<evidence type="ECO:0000313" key="1">
    <source>
        <dbReference type="EMBL" id="VDO59877.1"/>
    </source>
</evidence>